<dbReference type="InterPro" id="IPR026579">
    <property type="entry name" value="FtsQ"/>
</dbReference>
<evidence type="ECO:0000259" key="7">
    <source>
        <dbReference type="Pfam" id="PF08478"/>
    </source>
</evidence>
<reference evidence="8" key="1">
    <citation type="submission" date="2018-05" db="EMBL/GenBank/DDBJ databases">
        <authorList>
            <person name="Lanie J.A."/>
            <person name="Ng W.-L."/>
            <person name="Kazmierczak K.M."/>
            <person name="Andrzejewski T.M."/>
            <person name="Davidsen T.M."/>
            <person name="Wayne K.J."/>
            <person name="Tettelin H."/>
            <person name="Glass J.I."/>
            <person name="Rusch D."/>
            <person name="Podicherti R."/>
            <person name="Tsui H.-C.T."/>
            <person name="Winkler M.E."/>
        </authorList>
    </citation>
    <scope>NUCLEOTIDE SEQUENCE</scope>
</reference>
<evidence type="ECO:0000313" key="8">
    <source>
        <dbReference type="EMBL" id="SVD51494.1"/>
    </source>
</evidence>
<feature type="domain" description="POTRA" evidence="7">
    <location>
        <begin position="46"/>
        <end position="114"/>
    </location>
</feature>
<evidence type="ECO:0000256" key="6">
    <source>
        <dbReference type="SAM" id="Phobius"/>
    </source>
</evidence>
<keyword evidence="1" id="KW-1003">Cell membrane</keyword>
<evidence type="ECO:0000256" key="4">
    <source>
        <dbReference type="ARBA" id="ARBA00022989"/>
    </source>
</evidence>
<feature type="non-terminal residue" evidence="8">
    <location>
        <position position="1"/>
    </location>
</feature>
<dbReference type="AlphaFoldDB" id="A0A382VYF2"/>
<dbReference type="InterPro" id="IPR013685">
    <property type="entry name" value="POTRA_FtsQ_type"/>
</dbReference>
<proteinExistence type="predicted"/>
<keyword evidence="2" id="KW-0132">Cell division</keyword>
<dbReference type="GO" id="GO:0090529">
    <property type="term" value="P:cell septum assembly"/>
    <property type="evidence" value="ECO:0007669"/>
    <property type="project" value="InterPro"/>
</dbReference>
<protein>
    <recommendedName>
        <fullName evidence="7">POTRA domain-containing protein</fullName>
    </recommendedName>
</protein>
<evidence type="ECO:0000256" key="2">
    <source>
        <dbReference type="ARBA" id="ARBA00022618"/>
    </source>
</evidence>
<keyword evidence="5" id="KW-0131">Cell cycle</keyword>
<dbReference type="Gene3D" id="3.10.20.310">
    <property type="entry name" value="membrane protein fhac"/>
    <property type="match status" value="1"/>
</dbReference>
<keyword evidence="3 6" id="KW-0812">Transmembrane</keyword>
<dbReference type="PANTHER" id="PTHR35851">
    <property type="entry name" value="CELL DIVISION PROTEIN FTSQ"/>
    <property type="match status" value="1"/>
</dbReference>
<keyword evidence="4 6" id="KW-1133">Transmembrane helix</keyword>
<dbReference type="PANTHER" id="PTHR35851:SF1">
    <property type="entry name" value="CELL DIVISION PROTEIN FTSQ"/>
    <property type="match status" value="1"/>
</dbReference>
<dbReference type="Pfam" id="PF08478">
    <property type="entry name" value="POTRA_1"/>
    <property type="match status" value="1"/>
</dbReference>
<feature type="non-terminal residue" evidence="8">
    <location>
        <position position="156"/>
    </location>
</feature>
<evidence type="ECO:0000256" key="3">
    <source>
        <dbReference type="ARBA" id="ARBA00022692"/>
    </source>
</evidence>
<sequence length="156" mass="17222">VSNPTEPSDPPDTGPARMRRWQYIAVLAVLLATALAADQIIRSGYFTIEKVTVATPLAYVDRGIVERTAWRSIQGNYLNVDLNRVETALETLPGIYQAMVRRVWPDALALGIVETQAMARFENLNNPEEISADSYINLAPTQVLSTSPVLRGPKVQ</sequence>
<gene>
    <name evidence="8" type="ORF">METZ01_LOCUS404348</name>
</gene>
<keyword evidence="6" id="KW-0472">Membrane</keyword>
<feature type="transmembrane region" description="Helical" evidence="6">
    <location>
        <begin position="20"/>
        <end position="37"/>
    </location>
</feature>
<evidence type="ECO:0000256" key="5">
    <source>
        <dbReference type="ARBA" id="ARBA00023306"/>
    </source>
</evidence>
<accession>A0A382VYF2</accession>
<name>A0A382VYF2_9ZZZZ</name>
<dbReference type="EMBL" id="UINC01155568">
    <property type="protein sequence ID" value="SVD51494.1"/>
    <property type="molecule type" value="Genomic_DNA"/>
</dbReference>
<evidence type="ECO:0000256" key="1">
    <source>
        <dbReference type="ARBA" id="ARBA00022475"/>
    </source>
</evidence>
<organism evidence="8">
    <name type="scientific">marine metagenome</name>
    <dbReference type="NCBI Taxonomy" id="408172"/>
    <lineage>
        <taxon>unclassified sequences</taxon>
        <taxon>metagenomes</taxon>
        <taxon>ecological metagenomes</taxon>
    </lineage>
</organism>